<keyword evidence="1" id="KW-1133">Transmembrane helix</keyword>
<dbReference type="Pfam" id="PF16951">
    <property type="entry name" value="MaAIMP_sms"/>
    <property type="match status" value="1"/>
</dbReference>
<name>A0ABY5AGH7_9ACTO</name>
<protein>
    <submittedName>
        <fullName evidence="2">Methionine/alanine import family NSS transporter small subunit</fullName>
    </submittedName>
</protein>
<sequence length="45" mass="4630">MIMTTSAVIMMVVYLAIVGGGLAVGIRLMSTHDDETSGDLGTSSQ</sequence>
<feature type="transmembrane region" description="Helical" evidence="1">
    <location>
        <begin position="7"/>
        <end position="29"/>
    </location>
</feature>
<proteinExistence type="predicted"/>
<evidence type="ECO:0000313" key="2">
    <source>
        <dbReference type="EMBL" id="USR79177.1"/>
    </source>
</evidence>
<keyword evidence="3" id="KW-1185">Reference proteome</keyword>
<evidence type="ECO:0000313" key="3">
    <source>
        <dbReference type="Proteomes" id="UP001056109"/>
    </source>
</evidence>
<dbReference type="RefSeq" id="WP_252673051.1">
    <property type="nucleotide sequence ID" value="NZ_CP099547.1"/>
</dbReference>
<dbReference type="NCBIfam" id="NF033493">
    <property type="entry name" value="MetS_like_NSS"/>
    <property type="match status" value="1"/>
</dbReference>
<dbReference type="InterPro" id="IPR031596">
    <property type="entry name" value="MaAIMP_sms"/>
</dbReference>
<accession>A0ABY5AGH7</accession>
<organism evidence="2 3">
    <name type="scientific">Arcanobacterium pinnipediorum</name>
    <dbReference type="NCBI Taxonomy" id="1503041"/>
    <lineage>
        <taxon>Bacteria</taxon>
        <taxon>Bacillati</taxon>
        <taxon>Actinomycetota</taxon>
        <taxon>Actinomycetes</taxon>
        <taxon>Actinomycetales</taxon>
        <taxon>Actinomycetaceae</taxon>
        <taxon>Arcanobacterium</taxon>
    </lineage>
</organism>
<keyword evidence="1" id="KW-0812">Transmembrane</keyword>
<gene>
    <name evidence="2" type="ORF">NG665_07290</name>
</gene>
<dbReference type="EMBL" id="CP099547">
    <property type="protein sequence ID" value="USR79177.1"/>
    <property type="molecule type" value="Genomic_DNA"/>
</dbReference>
<evidence type="ECO:0000256" key="1">
    <source>
        <dbReference type="SAM" id="Phobius"/>
    </source>
</evidence>
<dbReference type="Proteomes" id="UP001056109">
    <property type="component" value="Chromosome"/>
</dbReference>
<keyword evidence="1" id="KW-0472">Membrane</keyword>
<reference evidence="2" key="1">
    <citation type="submission" date="2022-06" db="EMBL/GenBank/DDBJ databases">
        <title>Complete Genome Sequence of Arcanobacterium pinnipediorum strain DSM 28752 isolated from a harbour seal.</title>
        <authorList>
            <person name="Borowiak M."/>
            <person name="Kreitlow A."/>
            <person name="Alssahen M."/>
            <person name="Malorny B."/>
            <person name="Laemmler C."/>
            <person name="Prenger-Berninghoff E."/>
            <person name="Siebert U."/>
            <person name="Ploetz M."/>
            <person name="Abdulmawjood A."/>
        </authorList>
    </citation>
    <scope>NUCLEOTIDE SEQUENCE</scope>
    <source>
        <strain evidence="2">DSM 28752</strain>
    </source>
</reference>